<feature type="transmembrane region" description="Helical" evidence="1">
    <location>
        <begin position="439"/>
        <end position="456"/>
    </location>
</feature>
<dbReference type="Proteomes" id="UP000049127">
    <property type="component" value="Unassembled WGS sequence"/>
</dbReference>
<proteinExistence type="predicted"/>
<dbReference type="OrthoDB" id="8641791at2"/>
<feature type="transmembrane region" description="Helical" evidence="1">
    <location>
        <begin position="53"/>
        <end position="77"/>
    </location>
</feature>
<sequence>MTLTGAHYIYIFFIIIILITMILKKDTIVPCTLGIFFIALFYTRNIASSVGAIFNALIISLVELSPVIMIISIMVALSKSLQDNYAIEYMIKPFSKIIKNEATAFFTVGVFMMILSWFFWPSPAVALVGAIFLPIAIRSGLPAIGVAVSLNLFGHGLALSTDFIIQGAPSITSGAAGVEVSSVINNGMILFWVMAIVTIGLSFYMLKRDIKKGIFKSEINKNKETDIKIFNIKAKFATFLVLIMFVLDILAMYKFNLKGGDATALLGGTAVFLLIIINIVNHGKNSLEKTCDNITDGFLFGIKIFAVIIPIGAFFYMGEVTPLNKLLGDVLPASSQGLLSDIGIYLSQVVPLNKYVVSIMETIVGCITGLDGSGFSGMALAGSTASVFGNATNTNVSTLAALGQIGAIWTGGGCLVPWSVVSAAAICGVNPIELAKRNLIPVCTGLVVTTIVAMFII</sequence>
<evidence type="ECO:0000313" key="2">
    <source>
        <dbReference type="EMBL" id="CEQ03667.1"/>
    </source>
</evidence>
<evidence type="ECO:0000256" key="1">
    <source>
        <dbReference type="SAM" id="Phobius"/>
    </source>
</evidence>
<name>A0A0C7G9M5_PARSO</name>
<dbReference type="RefSeq" id="WP_055341924.1">
    <property type="nucleotide sequence ID" value="NZ_CDNI01000003.1"/>
</dbReference>
<feature type="transmembrane region" description="Helical" evidence="1">
    <location>
        <begin position="98"/>
        <end position="120"/>
    </location>
</feature>
<feature type="transmembrane region" description="Helical" evidence="1">
    <location>
        <begin position="293"/>
        <end position="317"/>
    </location>
</feature>
<evidence type="ECO:0000313" key="3">
    <source>
        <dbReference type="Proteomes" id="UP000049127"/>
    </source>
</evidence>
<feature type="transmembrane region" description="Helical" evidence="1">
    <location>
        <begin position="236"/>
        <end position="256"/>
    </location>
</feature>
<dbReference type="EMBL" id="CEKZ01000003">
    <property type="protein sequence ID" value="CEQ03667.1"/>
    <property type="molecule type" value="Genomic_DNA"/>
</dbReference>
<feature type="transmembrane region" description="Helical" evidence="1">
    <location>
        <begin position="189"/>
        <end position="206"/>
    </location>
</feature>
<feature type="transmembrane region" description="Helical" evidence="1">
    <location>
        <begin position="407"/>
        <end position="427"/>
    </location>
</feature>
<reference evidence="2 3" key="1">
    <citation type="submission" date="2015-01" db="EMBL/GenBank/DDBJ databases">
        <authorList>
            <person name="Aslett A.Martin."/>
            <person name="De Silva Nishadi"/>
        </authorList>
    </citation>
    <scope>NUCLEOTIDE SEQUENCE [LARGE SCALE GENOMIC DNA]</scope>
    <source>
        <strain evidence="2 3">R28058</strain>
    </source>
</reference>
<feature type="transmembrane region" description="Helical" evidence="1">
    <location>
        <begin position="262"/>
        <end position="281"/>
    </location>
</feature>
<keyword evidence="1" id="KW-0812">Transmembrane</keyword>
<dbReference type="AlphaFoldDB" id="A0A0C7G9M5"/>
<keyword evidence="1" id="KW-0472">Membrane</keyword>
<organism evidence="2 3">
    <name type="scientific">Paraclostridium sordellii</name>
    <name type="common">Clostridium sordellii</name>
    <dbReference type="NCBI Taxonomy" id="1505"/>
    <lineage>
        <taxon>Bacteria</taxon>
        <taxon>Bacillati</taxon>
        <taxon>Bacillota</taxon>
        <taxon>Clostridia</taxon>
        <taxon>Peptostreptococcales</taxon>
        <taxon>Peptostreptococcaceae</taxon>
        <taxon>Paraclostridium</taxon>
    </lineage>
</organism>
<feature type="transmembrane region" description="Helical" evidence="1">
    <location>
        <begin position="126"/>
        <end position="150"/>
    </location>
</feature>
<gene>
    <name evidence="2" type="ORF">R28058_14001</name>
</gene>
<protein>
    <submittedName>
        <fullName evidence="2">Transporter</fullName>
    </submittedName>
</protein>
<accession>A0A0C7G9M5</accession>
<feature type="transmembrane region" description="Helical" evidence="1">
    <location>
        <begin position="28"/>
        <end position="47"/>
    </location>
</feature>
<feature type="transmembrane region" description="Helical" evidence="1">
    <location>
        <begin position="6"/>
        <end position="23"/>
    </location>
</feature>
<keyword evidence="1" id="KW-1133">Transmembrane helix</keyword>